<accession>A0AAV6YKL3</accession>
<gene>
    <name evidence="2" type="ORF">GDO81_026006</name>
</gene>
<dbReference type="InterPro" id="IPR050621">
    <property type="entry name" value="Tudor_domain_containing"/>
</dbReference>
<proteinExistence type="predicted"/>
<evidence type="ECO:0000256" key="1">
    <source>
        <dbReference type="SAM" id="MobiDB-lite"/>
    </source>
</evidence>
<comment type="caution">
    <text evidence="2">The sequence shown here is derived from an EMBL/GenBank/DDBJ whole genome shotgun (WGS) entry which is preliminary data.</text>
</comment>
<reference evidence="2" key="1">
    <citation type="thesis" date="2020" institute="ProQuest LLC" country="789 East Eisenhower Parkway, Ann Arbor, MI, USA">
        <title>Comparative Genomics and Chromosome Evolution.</title>
        <authorList>
            <person name="Mudd A.B."/>
        </authorList>
    </citation>
    <scope>NUCLEOTIDE SEQUENCE</scope>
    <source>
        <strain evidence="2">237g6f4</strain>
        <tissue evidence="2">Blood</tissue>
    </source>
</reference>
<dbReference type="GO" id="GO:0043186">
    <property type="term" value="C:P granule"/>
    <property type="evidence" value="ECO:0007669"/>
    <property type="project" value="TreeGrafter"/>
</dbReference>
<dbReference type="AlphaFoldDB" id="A0AAV6YKL3"/>
<dbReference type="InterPro" id="IPR035437">
    <property type="entry name" value="SNase_OB-fold_sf"/>
</dbReference>
<dbReference type="GO" id="GO:0034587">
    <property type="term" value="P:piRNA processing"/>
    <property type="evidence" value="ECO:0007669"/>
    <property type="project" value="TreeGrafter"/>
</dbReference>
<keyword evidence="3" id="KW-1185">Reference proteome</keyword>
<organism evidence="2 3">
    <name type="scientific">Engystomops pustulosus</name>
    <name type="common">Tungara frog</name>
    <name type="synonym">Physalaemus pustulosus</name>
    <dbReference type="NCBI Taxonomy" id="76066"/>
    <lineage>
        <taxon>Eukaryota</taxon>
        <taxon>Metazoa</taxon>
        <taxon>Chordata</taxon>
        <taxon>Craniata</taxon>
        <taxon>Vertebrata</taxon>
        <taxon>Euteleostomi</taxon>
        <taxon>Amphibia</taxon>
        <taxon>Batrachia</taxon>
        <taxon>Anura</taxon>
        <taxon>Neobatrachia</taxon>
        <taxon>Hyloidea</taxon>
        <taxon>Leptodactylidae</taxon>
        <taxon>Leiuperinae</taxon>
        <taxon>Engystomops</taxon>
    </lineage>
</organism>
<feature type="non-terminal residue" evidence="2">
    <location>
        <position position="1"/>
    </location>
</feature>
<name>A0AAV6YKL3_ENGPU</name>
<protein>
    <submittedName>
        <fullName evidence="2">Uncharacterized protein</fullName>
    </submittedName>
</protein>
<evidence type="ECO:0000313" key="2">
    <source>
        <dbReference type="EMBL" id="KAG8536613.1"/>
    </source>
</evidence>
<feature type="region of interest" description="Disordered" evidence="1">
    <location>
        <begin position="193"/>
        <end position="240"/>
    </location>
</feature>
<dbReference type="Proteomes" id="UP000824782">
    <property type="component" value="Unassembled WGS sequence"/>
</dbReference>
<dbReference type="GO" id="GO:0007283">
    <property type="term" value="P:spermatogenesis"/>
    <property type="evidence" value="ECO:0007669"/>
    <property type="project" value="TreeGrafter"/>
</dbReference>
<dbReference type="EMBL" id="WNYA01040577">
    <property type="protein sequence ID" value="KAG8536613.1"/>
    <property type="molecule type" value="Genomic_DNA"/>
</dbReference>
<evidence type="ECO:0000313" key="3">
    <source>
        <dbReference type="Proteomes" id="UP000824782"/>
    </source>
</evidence>
<dbReference type="PANTHER" id="PTHR22948:SF18">
    <property type="entry name" value="TUDOR AND KH DOMAIN-CONTAINING PROTEIN"/>
    <property type="match status" value="1"/>
</dbReference>
<dbReference type="PANTHER" id="PTHR22948">
    <property type="entry name" value="TUDOR DOMAIN CONTAINING PROTEIN"/>
    <property type="match status" value="1"/>
</dbReference>
<feature type="compositionally biased region" description="Low complexity" evidence="1">
    <location>
        <begin position="197"/>
        <end position="234"/>
    </location>
</feature>
<dbReference type="Gene3D" id="2.40.50.90">
    <property type="match status" value="1"/>
</dbReference>
<dbReference type="GO" id="GO:0030719">
    <property type="term" value="P:P granule organization"/>
    <property type="evidence" value="ECO:0007669"/>
    <property type="project" value="TreeGrafter"/>
</dbReference>
<sequence>SDFLSLPFQAIECRLSGVAPRGGTWSDQALDVFDTLSYCAEWKPLLAKISSFPSPGVSCCFEIQLYDPASDPMLDVGLELIRRGHAIQRRSSPVKADEDESLVSRLLDEVTNLSLGSEAGTFSSRQEEGRLASDGSIEMIRADVNPSPDLQQSVASIPLSFPDLQQSVASISESCPESVEELDILEQSISKIRISDGDLSPPTTSSPSTDPSTQDSSASTVSSESSGEVPGSSSTCTASEGQSFVSSSLEDSSVYSPRGCFYYLTDEASSSFSGDVISISSDSEDEALRVQGGAKKKAADSGNVAWLWRH</sequence>